<organism evidence="3 4">
    <name type="scientific">Anaerobacillus alkaliphilus</name>
    <dbReference type="NCBI Taxonomy" id="1548597"/>
    <lineage>
        <taxon>Bacteria</taxon>
        <taxon>Bacillati</taxon>
        <taxon>Bacillota</taxon>
        <taxon>Bacilli</taxon>
        <taxon>Bacillales</taxon>
        <taxon>Bacillaceae</taxon>
        <taxon>Anaerobacillus</taxon>
    </lineage>
</organism>
<sequence length="447" mass="53094">MKIIVNIESQTTKFSFSFILIIKSLIGGEDILNYEIPKLRFTCLDNQKVHVLEYIHNYWKELIVVSPPYTKGQLFYLPHPYVVPGGVFQQLFYWDSYFTILGLKAAKMDRLSKGIVDNFLYEMRTFGIIPNSSEVAHLSRSQPPFLTSMMKEVWGRDIEWLKHAYDIAKLEYFQVWMNPNTHYHEEIGLNRYFDDLDKMLRIHDEAYLHFEELSIPAQFWHERTEAESGWDYTGRFNRQCGHFIPVELNSLLYKYEVDFADFAKILGLHDEMRNWNERAKKRKQLMDKYLWNQSEGIYYDYNFMTKQQYAYPSLATFFPLWAGLADSEQAESIRNKVDLFLHRGGMVTSVFHTNFQWDYPNGWAPLQWIVIEGLRKYGYTEVSLDIARRWISLCTDQFFKTGKLYEKYNVVDYNINTTGRYPLQEGFGWTNAIYTKIAVELLDCKII</sequence>
<dbReference type="InterPro" id="IPR012341">
    <property type="entry name" value="6hp_glycosidase-like_sf"/>
</dbReference>
<reference evidence="3 4" key="1">
    <citation type="journal article" date="2019" name="Int. J. Syst. Evol. Microbiol.">
        <title>Anaerobacillus alkaliphilus sp. nov., a novel alkaliphilic and moderately halophilic bacterium.</title>
        <authorList>
            <person name="Borsodi A.K."/>
            <person name="Aszalos J.M."/>
            <person name="Bihari P."/>
            <person name="Nagy I."/>
            <person name="Schumann P."/>
            <person name="Sproer C."/>
            <person name="Kovacs A.L."/>
            <person name="Boka K."/>
            <person name="Dobosy P."/>
            <person name="Ovari M."/>
            <person name="Szili-Kovacs T."/>
            <person name="Toth E."/>
        </authorList>
    </citation>
    <scope>NUCLEOTIDE SEQUENCE [LARGE SCALE GENOMIC DNA]</scope>
    <source>
        <strain evidence="3 4">B16-10</strain>
    </source>
</reference>
<dbReference type="PANTHER" id="PTHR23403">
    <property type="entry name" value="TREHALASE"/>
    <property type="match status" value="1"/>
</dbReference>
<dbReference type="PRINTS" id="PR00744">
    <property type="entry name" value="GLHYDRLASE37"/>
</dbReference>
<dbReference type="EMBL" id="QOUX01000001">
    <property type="protein sequence ID" value="RXJ04547.1"/>
    <property type="molecule type" value="Genomic_DNA"/>
</dbReference>
<dbReference type="AlphaFoldDB" id="A0A4Q0VXT5"/>
<evidence type="ECO:0000256" key="2">
    <source>
        <dbReference type="ARBA" id="ARBA00023295"/>
    </source>
</evidence>
<dbReference type="PROSITE" id="PS00928">
    <property type="entry name" value="TREHALASE_2"/>
    <property type="match status" value="1"/>
</dbReference>
<protein>
    <submittedName>
        <fullName evidence="3">Alpha,alpha-trehalase</fullName>
    </submittedName>
</protein>
<dbReference type="InterPro" id="IPR018232">
    <property type="entry name" value="Glyco_hydro_37_CS"/>
</dbReference>
<accession>A0A4Q0VXT5</accession>
<evidence type="ECO:0000313" key="4">
    <source>
        <dbReference type="Proteomes" id="UP000290649"/>
    </source>
</evidence>
<keyword evidence="1" id="KW-0378">Hydrolase</keyword>
<keyword evidence="4" id="KW-1185">Reference proteome</keyword>
<name>A0A4Q0VXT5_9BACI</name>
<dbReference type="SUPFAM" id="SSF48208">
    <property type="entry name" value="Six-hairpin glycosidases"/>
    <property type="match status" value="1"/>
</dbReference>
<evidence type="ECO:0000313" key="3">
    <source>
        <dbReference type="EMBL" id="RXJ04547.1"/>
    </source>
</evidence>
<gene>
    <name evidence="3" type="ORF">DS745_03960</name>
</gene>
<dbReference type="PANTHER" id="PTHR23403:SF6">
    <property type="entry name" value="CYTOSOLIC NEUTRAL TREHALASE-RELATED"/>
    <property type="match status" value="1"/>
</dbReference>
<dbReference type="GO" id="GO:0004555">
    <property type="term" value="F:alpha,alpha-trehalase activity"/>
    <property type="evidence" value="ECO:0007669"/>
    <property type="project" value="InterPro"/>
</dbReference>
<dbReference type="InterPro" id="IPR001661">
    <property type="entry name" value="Glyco_hydro_37"/>
</dbReference>
<proteinExistence type="predicted"/>
<evidence type="ECO:0000256" key="1">
    <source>
        <dbReference type="ARBA" id="ARBA00022801"/>
    </source>
</evidence>
<comment type="caution">
    <text evidence="3">The sequence shown here is derived from an EMBL/GenBank/DDBJ whole genome shotgun (WGS) entry which is preliminary data.</text>
</comment>
<dbReference type="OrthoDB" id="9798687at2"/>
<dbReference type="GO" id="GO:0005993">
    <property type="term" value="P:trehalose catabolic process"/>
    <property type="evidence" value="ECO:0007669"/>
    <property type="project" value="TreeGrafter"/>
</dbReference>
<dbReference type="Proteomes" id="UP000290649">
    <property type="component" value="Unassembled WGS sequence"/>
</dbReference>
<dbReference type="Pfam" id="PF01204">
    <property type="entry name" value="Trehalase"/>
    <property type="match status" value="1"/>
</dbReference>
<dbReference type="Gene3D" id="1.50.10.10">
    <property type="match status" value="1"/>
</dbReference>
<keyword evidence="2" id="KW-0326">Glycosidase</keyword>
<dbReference type="InterPro" id="IPR008928">
    <property type="entry name" value="6-hairpin_glycosidase_sf"/>
</dbReference>